<sequence length="194" mass="19162">MPDSQALDRTRPGDRRVRRATMLVAGLALTGFVGLTAGCGSDGVDLPDPSASASLPTALPTALPSGLPTALPTALPSSLSTSIPGVGKVDSVTGAAALRGTNVPTDFPVPPGAAVKVGTTTGKSSTVTLSGVSSDRVAAFYRTALPRAGYRITSDVGIPGVARALAFDGHSVTGSIGAAGLGQSNAIAIVFTKH</sequence>
<evidence type="ECO:0000313" key="3">
    <source>
        <dbReference type="Proteomes" id="UP000305282"/>
    </source>
</evidence>
<dbReference type="OrthoDB" id="3216032at2"/>
<organism evidence="2 3">
    <name type="scientific">Candidatus Frankia alpina</name>
    <dbReference type="NCBI Taxonomy" id="2699483"/>
    <lineage>
        <taxon>Bacteria</taxon>
        <taxon>Bacillati</taxon>
        <taxon>Actinomycetota</taxon>
        <taxon>Actinomycetes</taxon>
        <taxon>Frankiales</taxon>
        <taxon>Frankiaceae</taxon>
        <taxon>Frankia</taxon>
    </lineage>
</organism>
<reference evidence="2 3" key="1">
    <citation type="submission" date="2019-04" db="EMBL/GenBank/DDBJ databases">
        <title>Draft genome sequences for three unisolated Alnus-infective Frankia Sp+ strains, AgTrS, AiOr and AvVan, the first sequenced Frankia strains able to sporulate in-planta.</title>
        <authorList>
            <person name="Bethencourt L."/>
            <person name="Vautrin F."/>
            <person name="Taib N."/>
            <person name="Dubost A."/>
            <person name="Castro-Garcia L."/>
            <person name="Imbaud O."/>
            <person name="Abrouk D."/>
            <person name="Fournier P."/>
            <person name="Briolay J."/>
            <person name="Nguyen A."/>
            <person name="Normand P."/>
            <person name="Fernandez M.P."/>
            <person name="Brochier-Armanet C."/>
            <person name="Herrera-Belaroussi A."/>
        </authorList>
    </citation>
    <scope>NUCLEOTIDE SEQUENCE [LARGE SCALE GENOMIC DNA]</scope>
    <source>
        <strain evidence="2 3">AvVan</strain>
    </source>
</reference>
<accession>A0A4S5EPN5</accession>
<name>A0A4S5EPN5_9ACTN</name>
<keyword evidence="1" id="KW-0472">Membrane</keyword>
<protein>
    <submittedName>
        <fullName evidence="2">Uncharacterized protein</fullName>
    </submittedName>
</protein>
<proteinExistence type="predicted"/>
<gene>
    <name evidence="2" type="ORF">E7Y31_12125</name>
</gene>
<evidence type="ECO:0000256" key="1">
    <source>
        <dbReference type="SAM" id="Phobius"/>
    </source>
</evidence>
<comment type="caution">
    <text evidence="2">The sequence shown here is derived from an EMBL/GenBank/DDBJ whole genome shotgun (WGS) entry which is preliminary data.</text>
</comment>
<dbReference type="EMBL" id="SSXH01000267">
    <property type="protein sequence ID" value="THJ74318.1"/>
    <property type="molecule type" value="Genomic_DNA"/>
</dbReference>
<dbReference type="RefSeq" id="WP_136448255.1">
    <property type="nucleotide sequence ID" value="NZ_SSXH01000267.1"/>
</dbReference>
<dbReference type="Proteomes" id="UP000305282">
    <property type="component" value="Unassembled WGS sequence"/>
</dbReference>
<keyword evidence="1" id="KW-0812">Transmembrane</keyword>
<evidence type="ECO:0000313" key="2">
    <source>
        <dbReference type="EMBL" id="THJ74318.1"/>
    </source>
</evidence>
<keyword evidence="3" id="KW-1185">Reference proteome</keyword>
<feature type="transmembrane region" description="Helical" evidence="1">
    <location>
        <begin position="20"/>
        <end position="38"/>
    </location>
</feature>
<keyword evidence="1" id="KW-1133">Transmembrane helix</keyword>
<dbReference type="AlphaFoldDB" id="A0A4S5EPN5"/>